<dbReference type="AlphaFoldDB" id="A0AAV2MQK3"/>
<dbReference type="GO" id="GO:0005068">
    <property type="term" value="F:transmembrane receptor protein tyrosine kinase adaptor activity"/>
    <property type="evidence" value="ECO:0007669"/>
    <property type="project" value="TreeGrafter"/>
</dbReference>
<dbReference type="PANTHER" id="PTHR10872">
    <property type="entry name" value="SH2B ADAPTER PROTEIN"/>
    <property type="match status" value="1"/>
</dbReference>
<gene>
    <name evidence="4" type="ORF">KC01_LOCUS41506</name>
</gene>
<keyword evidence="5" id="KW-1185">Reference proteome</keyword>
<dbReference type="InterPro" id="IPR030523">
    <property type="entry name" value="SH2B"/>
</dbReference>
<dbReference type="EMBL" id="OZ035831">
    <property type="protein sequence ID" value="CAL1615583.1"/>
    <property type="molecule type" value="Genomic_DNA"/>
</dbReference>
<dbReference type="SUPFAM" id="SSF109805">
    <property type="entry name" value="Phenylalanine zipper"/>
    <property type="match status" value="1"/>
</dbReference>
<evidence type="ECO:0000259" key="3">
    <source>
        <dbReference type="Pfam" id="PF08916"/>
    </source>
</evidence>
<evidence type="ECO:0000313" key="4">
    <source>
        <dbReference type="EMBL" id="CAL1615583.1"/>
    </source>
</evidence>
<sequence length="358" mass="39790">MRSPTCWLVVLRWVPDRDNGRTAPQQLCSTTGGGWREFCELHAIATARQLAGHYRSFAHECQDVLPPENFSKQFSDLFQQYFCSEVVKDPHNTCSQAPPASHLSEAQDYRQSAPQTTGAPLFVVTPKAEPVTVSREQEVPLRCSAGNPVVFRRVVCSRSNDDLPSERPRYSSDSSSSTPADVTHFSVSQIRQTVRRLLQKSPPDPCPNSSPPQRHSVVEPVSSSSSAGSDVPLLAPLPRPATASHFLERFRWLRPGSMRRRTAELGCCCKEDLLRCLQVDDTISDSQPQWQRCRLLVRRVRDIHRGSGRSAGERYQLELYVPPKNENSGFGPEGPSCGHMSFTPSPSQPKPVISATPS</sequence>
<evidence type="ECO:0000256" key="1">
    <source>
        <dbReference type="ARBA" id="ARBA00022553"/>
    </source>
</evidence>
<feature type="region of interest" description="Disordered" evidence="2">
    <location>
        <begin position="199"/>
        <end position="234"/>
    </location>
</feature>
<feature type="compositionally biased region" description="Polar residues" evidence="2">
    <location>
        <begin position="109"/>
        <end position="118"/>
    </location>
</feature>
<feature type="region of interest" description="Disordered" evidence="2">
    <location>
        <begin position="326"/>
        <end position="358"/>
    </location>
</feature>
<evidence type="ECO:0000313" key="5">
    <source>
        <dbReference type="Proteomes" id="UP001497482"/>
    </source>
</evidence>
<reference evidence="4 5" key="1">
    <citation type="submission" date="2024-04" db="EMBL/GenBank/DDBJ databases">
        <authorList>
            <person name="Waldvogel A.-M."/>
            <person name="Schoenle A."/>
        </authorList>
    </citation>
    <scope>NUCLEOTIDE SEQUENCE [LARGE SCALE GENOMIC DNA]</scope>
</reference>
<feature type="region of interest" description="Disordered" evidence="2">
    <location>
        <begin position="94"/>
        <end position="120"/>
    </location>
</feature>
<dbReference type="GO" id="GO:0005886">
    <property type="term" value="C:plasma membrane"/>
    <property type="evidence" value="ECO:0007669"/>
    <property type="project" value="TreeGrafter"/>
</dbReference>
<dbReference type="Gene3D" id="2.30.29.30">
    <property type="entry name" value="Pleckstrin-homology domain (PH domain)/Phosphotyrosine-binding domain (PTB)"/>
    <property type="match status" value="1"/>
</dbReference>
<feature type="compositionally biased region" description="Low complexity" evidence="2">
    <location>
        <begin position="218"/>
        <end position="234"/>
    </location>
</feature>
<dbReference type="Gene3D" id="6.10.140.110">
    <property type="match status" value="1"/>
</dbReference>
<dbReference type="PANTHER" id="PTHR10872:SF1">
    <property type="entry name" value="SH2B ADAPTER PROTEIN 3"/>
    <property type="match status" value="1"/>
</dbReference>
<dbReference type="InterPro" id="IPR036290">
    <property type="entry name" value="Phe_ZIP_sf"/>
</dbReference>
<dbReference type="GO" id="GO:0035556">
    <property type="term" value="P:intracellular signal transduction"/>
    <property type="evidence" value="ECO:0007669"/>
    <property type="project" value="TreeGrafter"/>
</dbReference>
<name>A0AAV2MQK3_KNICA</name>
<evidence type="ECO:0000256" key="2">
    <source>
        <dbReference type="SAM" id="MobiDB-lite"/>
    </source>
</evidence>
<protein>
    <recommendedName>
        <fullName evidence="3">Phenylalanine zipper domain-containing protein</fullName>
    </recommendedName>
</protein>
<feature type="domain" description="Phenylalanine zipper" evidence="3">
    <location>
        <begin position="34"/>
        <end position="86"/>
    </location>
</feature>
<dbReference type="InterPro" id="IPR015012">
    <property type="entry name" value="Phe_ZIP"/>
</dbReference>
<dbReference type="InterPro" id="IPR011993">
    <property type="entry name" value="PH-like_dom_sf"/>
</dbReference>
<feature type="compositionally biased region" description="Basic and acidic residues" evidence="2">
    <location>
        <begin position="159"/>
        <end position="170"/>
    </location>
</feature>
<accession>A0AAV2MQK3</accession>
<keyword evidence="1" id="KW-0597">Phosphoprotein</keyword>
<feature type="region of interest" description="Disordered" evidence="2">
    <location>
        <begin position="159"/>
        <end position="186"/>
    </location>
</feature>
<organism evidence="4 5">
    <name type="scientific">Knipowitschia caucasica</name>
    <name type="common">Caucasian dwarf goby</name>
    <name type="synonym">Pomatoschistus caucasicus</name>
    <dbReference type="NCBI Taxonomy" id="637954"/>
    <lineage>
        <taxon>Eukaryota</taxon>
        <taxon>Metazoa</taxon>
        <taxon>Chordata</taxon>
        <taxon>Craniata</taxon>
        <taxon>Vertebrata</taxon>
        <taxon>Euteleostomi</taxon>
        <taxon>Actinopterygii</taxon>
        <taxon>Neopterygii</taxon>
        <taxon>Teleostei</taxon>
        <taxon>Neoteleostei</taxon>
        <taxon>Acanthomorphata</taxon>
        <taxon>Gobiaria</taxon>
        <taxon>Gobiiformes</taxon>
        <taxon>Gobioidei</taxon>
        <taxon>Gobiidae</taxon>
        <taxon>Gobiinae</taxon>
        <taxon>Knipowitschia</taxon>
    </lineage>
</organism>
<proteinExistence type="predicted"/>
<dbReference type="Pfam" id="PF08916">
    <property type="entry name" value="Phe_ZIP"/>
    <property type="match status" value="1"/>
</dbReference>
<dbReference type="Proteomes" id="UP001497482">
    <property type="component" value="Chromosome 9"/>
</dbReference>